<keyword evidence="5" id="KW-1185">Reference proteome</keyword>
<keyword evidence="1" id="KW-1133">Transmembrane helix</keyword>
<feature type="transmembrane region" description="Helical" evidence="1">
    <location>
        <begin position="1100"/>
        <end position="1118"/>
    </location>
</feature>
<evidence type="ECO:0008006" key="6">
    <source>
        <dbReference type="Google" id="ProtNLM"/>
    </source>
</evidence>
<organism evidence="4 5">
    <name type="scientific">Aaosphaeria arxii CBS 175.79</name>
    <dbReference type="NCBI Taxonomy" id="1450172"/>
    <lineage>
        <taxon>Eukaryota</taxon>
        <taxon>Fungi</taxon>
        <taxon>Dikarya</taxon>
        <taxon>Ascomycota</taxon>
        <taxon>Pezizomycotina</taxon>
        <taxon>Dothideomycetes</taxon>
        <taxon>Pleosporomycetidae</taxon>
        <taxon>Pleosporales</taxon>
        <taxon>Pleosporales incertae sedis</taxon>
        <taxon>Aaosphaeria</taxon>
    </lineage>
</organism>
<dbReference type="PANTHER" id="PTHR10622:SF13">
    <property type="entry name" value="NACHT DOMAIN-CONTAINING PROTEIN"/>
    <property type="match status" value="1"/>
</dbReference>
<dbReference type="AlphaFoldDB" id="A0A6A5XGH1"/>
<dbReference type="SUPFAM" id="SSF52540">
    <property type="entry name" value="P-loop containing nucleoside triphosphate hydrolases"/>
    <property type="match status" value="1"/>
</dbReference>
<accession>A0A6A5XGH1</accession>
<dbReference type="InterPro" id="IPR010730">
    <property type="entry name" value="HET"/>
</dbReference>
<evidence type="ECO:0000259" key="2">
    <source>
        <dbReference type="Pfam" id="PF00931"/>
    </source>
</evidence>
<dbReference type="Pfam" id="PF00931">
    <property type="entry name" value="NB-ARC"/>
    <property type="match status" value="1"/>
</dbReference>
<dbReference type="Gene3D" id="3.40.50.300">
    <property type="entry name" value="P-loop containing nucleotide triphosphate hydrolases"/>
    <property type="match status" value="1"/>
</dbReference>
<keyword evidence="1" id="KW-0472">Membrane</keyword>
<dbReference type="Proteomes" id="UP000799778">
    <property type="component" value="Unassembled WGS sequence"/>
</dbReference>
<protein>
    <recommendedName>
        <fullName evidence="6">HET-domain-containing protein</fullName>
    </recommendedName>
</protein>
<name>A0A6A5XGH1_9PLEO</name>
<dbReference type="InterPro" id="IPR002182">
    <property type="entry name" value="NB-ARC"/>
</dbReference>
<feature type="transmembrane region" description="Helical" evidence="1">
    <location>
        <begin position="1063"/>
        <end position="1088"/>
    </location>
</feature>
<dbReference type="GO" id="GO:0043531">
    <property type="term" value="F:ADP binding"/>
    <property type="evidence" value="ECO:0007669"/>
    <property type="project" value="InterPro"/>
</dbReference>
<evidence type="ECO:0000313" key="5">
    <source>
        <dbReference type="Proteomes" id="UP000799778"/>
    </source>
</evidence>
<dbReference type="Pfam" id="PF06985">
    <property type="entry name" value="HET"/>
    <property type="match status" value="1"/>
</dbReference>
<dbReference type="OrthoDB" id="5355526at2759"/>
<evidence type="ECO:0000256" key="1">
    <source>
        <dbReference type="SAM" id="Phobius"/>
    </source>
</evidence>
<evidence type="ECO:0000259" key="3">
    <source>
        <dbReference type="Pfam" id="PF06985"/>
    </source>
</evidence>
<dbReference type="EMBL" id="ML978073">
    <property type="protein sequence ID" value="KAF2011921.1"/>
    <property type="molecule type" value="Genomic_DNA"/>
</dbReference>
<gene>
    <name evidence="4" type="ORF">BU24DRAFT_425752</name>
</gene>
<dbReference type="InterPro" id="IPR027417">
    <property type="entry name" value="P-loop_NTPase"/>
</dbReference>
<proteinExistence type="predicted"/>
<reference evidence="4" key="1">
    <citation type="journal article" date="2020" name="Stud. Mycol.">
        <title>101 Dothideomycetes genomes: a test case for predicting lifestyles and emergence of pathogens.</title>
        <authorList>
            <person name="Haridas S."/>
            <person name="Albert R."/>
            <person name="Binder M."/>
            <person name="Bloem J."/>
            <person name="Labutti K."/>
            <person name="Salamov A."/>
            <person name="Andreopoulos B."/>
            <person name="Baker S."/>
            <person name="Barry K."/>
            <person name="Bills G."/>
            <person name="Bluhm B."/>
            <person name="Cannon C."/>
            <person name="Castanera R."/>
            <person name="Culley D."/>
            <person name="Daum C."/>
            <person name="Ezra D."/>
            <person name="Gonzalez J."/>
            <person name="Henrissat B."/>
            <person name="Kuo A."/>
            <person name="Liang C."/>
            <person name="Lipzen A."/>
            <person name="Lutzoni F."/>
            <person name="Magnuson J."/>
            <person name="Mondo S."/>
            <person name="Nolan M."/>
            <person name="Ohm R."/>
            <person name="Pangilinan J."/>
            <person name="Park H.-J."/>
            <person name="Ramirez L."/>
            <person name="Alfaro M."/>
            <person name="Sun H."/>
            <person name="Tritt A."/>
            <person name="Yoshinaga Y."/>
            <person name="Zwiers L.-H."/>
            <person name="Turgeon B."/>
            <person name="Goodwin S."/>
            <person name="Spatafora J."/>
            <person name="Crous P."/>
            <person name="Grigoriev I."/>
        </authorList>
    </citation>
    <scope>NUCLEOTIDE SEQUENCE</scope>
    <source>
        <strain evidence="4">CBS 175.79</strain>
    </source>
</reference>
<evidence type="ECO:0000313" key="4">
    <source>
        <dbReference type="EMBL" id="KAF2011921.1"/>
    </source>
</evidence>
<dbReference type="PANTHER" id="PTHR10622">
    <property type="entry name" value="HET DOMAIN-CONTAINING PROTEIN"/>
    <property type="match status" value="1"/>
</dbReference>
<dbReference type="GeneID" id="54286213"/>
<feature type="domain" description="Heterokaryon incompatibility" evidence="3">
    <location>
        <begin position="25"/>
        <end position="155"/>
    </location>
</feature>
<sequence>MRLLRHLPDDNFELTSFPTDDPPPYAILSHVGGEDGEEVTYRDLMAGIGREKAGFRKLQFCSQRAELDGLQYFWIDSCCVDRFNKEEMSVGMNSVYNWYQSATRCYVLLADVSVPDGFASDIPLHEQVTDDMDNHEIWQSFRRSRWFEQCWTLQELLAPSCVEFFSREGRRLGNRTSLALEIHQITSIPEAVLRGKNLAECSVEERIGWVVGRSAALEEDKAYCLFGILGVHLPRMYGEGINNAMLRLRERIDRRRSALKMSTGVFMVPFRRDKSFVGRERILSRIGQHTSSGGSHVRAALVGVEGVGKSKIALEYAYIYKSVEPSPTVIWIDASNHVTIQQGYRDIAERLELAGPEISREAIPRIVREWLSQKLNRPWLMILDNLTDNNVFLGDEHNGRAPEILLPYTKHGMILITSRNKRVASNFVGIFGTVVEVGPMDDDDALALLYSSVTSKEITPSLARPLLHHLEGMPLEIAQFALFIKQKSPSLTVMFDYFDRYRESKFQRQQDHNIHHDDDRMSVQSVGSSTLISTFSGLTAVDKSATVELERVFQEDEILIGLYHLALKNTSIGPDRLQRNIARLLQFFAKELRSEAGQNIERMASRFVWTKAQYVAQCIIERFHDIPGDPQRPHLEVKQIKSSVDSVKRDEDQLEVDDVDEVGEVDELAPPNGDDLEDHVELSGAELVVGKDQLEVDDVDEVAPVDEDYFEDLALLRTFLISSSAFQIFRARLTKFVLGKDLHLLGIEDSVQGRSVQAPSSRFARFSISTVRIFKAVLVAAGCLEPPLRPGFIRLRWQCDCGAPLFDDVQEYQIGGISRLMEQVERSTGSKVIATSYNEGASQERYIPGPINWIRETVRNLARAFSKDANRNEMLPRHSGPGTKVTDTSKKGRLPFVQDLLLLACVPQNHGGQILCQDSIEAIRNDRQLFWFIRQQLSRTPNVRWPIQLLKTVTGIHFTKFHLRLNDNVEPRLHDLCCRIDSCQCVPLTSNEDYDCEPAGPLRFGPPILPSQLLHQFKHPELISAKETSVLKQIPKRKCGKIQASGLVAAEGWGLHYEEDWNIVLIIILIVGLTIPASLLFGICWTIIKTDIQGAWGVSSYMVTTSALFVGLLLGGVAKSK</sequence>
<dbReference type="RefSeq" id="XP_033380260.1">
    <property type="nucleotide sequence ID" value="XM_033528816.1"/>
</dbReference>
<keyword evidence="1" id="KW-0812">Transmembrane</keyword>
<feature type="domain" description="NB-ARC" evidence="2">
    <location>
        <begin position="298"/>
        <end position="457"/>
    </location>
</feature>